<evidence type="ECO:0000313" key="2">
    <source>
        <dbReference type="Proteomes" id="UP001320715"/>
    </source>
</evidence>
<gene>
    <name evidence="1" type="ORF">GTW23_16270</name>
</gene>
<accession>A0ABT1CU75</accession>
<reference evidence="1 2" key="1">
    <citation type="submission" date="2020-01" db="EMBL/GenBank/DDBJ databases">
        <title>Genomes of bacteria type strains.</title>
        <authorList>
            <person name="Chen J."/>
            <person name="Zhu S."/>
            <person name="Yang J."/>
        </authorList>
    </citation>
    <scope>NUCLEOTIDE SEQUENCE [LARGE SCALE GENOMIC DNA]</scope>
    <source>
        <strain evidence="1 2">DSM 16655</strain>
    </source>
</reference>
<evidence type="ECO:0000313" key="1">
    <source>
        <dbReference type="EMBL" id="MCO6409739.1"/>
    </source>
</evidence>
<comment type="caution">
    <text evidence="1">The sequence shown here is derived from an EMBL/GenBank/DDBJ whole genome shotgun (WGS) entry which is preliminary data.</text>
</comment>
<sequence>MKRVVYSKAAVKSLARMQPKRRAAIFAKVDAFARGELVDIKKLSGSDLYRIRVGQDRVIIDDQGVVVLAISAGPRGGIYKE</sequence>
<dbReference type="EMBL" id="JAAAML010000003">
    <property type="protein sequence ID" value="MCO6409739.1"/>
    <property type="molecule type" value="Genomic_DNA"/>
</dbReference>
<dbReference type="RefSeq" id="WP_252916537.1">
    <property type="nucleotide sequence ID" value="NZ_JAAAML010000003.1"/>
</dbReference>
<proteinExistence type="predicted"/>
<dbReference type="Proteomes" id="UP001320715">
    <property type="component" value="Unassembled WGS sequence"/>
</dbReference>
<dbReference type="SUPFAM" id="SSF143011">
    <property type="entry name" value="RelE-like"/>
    <property type="match status" value="1"/>
</dbReference>
<protein>
    <submittedName>
        <fullName evidence="1">Cytotoxic translational repressor of toxin-antitoxin stability system</fullName>
    </submittedName>
</protein>
<dbReference type="InterPro" id="IPR035093">
    <property type="entry name" value="RelE/ParE_toxin_dom_sf"/>
</dbReference>
<organism evidence="1 2">
    <name type="scientific">Hoeflea alexandrii</name>
    <dbReference type="NCBI Taxonomy" id="288436"/>
    <lineage>
        <taxon>Bacteria</taxon>
        <taxon>Pseudomonadati</taxon>
        <taxon>Pseudomonadota</taxon>
        <taxon>Alphaproteobacteria</taxon>
        <taxon>Hyphomicrobiales</taxon>
        <taxon>Rhizobiaceae</taxon>
        <taxon>Hoeflea</taxon>
    </lineage>
</organism>
<name>A0ABT1CU75_9HYPH</name>
<dbReference type="Gene3D" id="3.30.2310.20">
    <property type="entry name" value="RelE-like"/>
    <property type="match status" value="1"/>
</dbReference>
<keyword evidence="2" id="KW-1185">Reference proteome</keyword>